<dbReference type="EMBL" id="NIZT01000012">
    <property type="protein sequence ID" value="RBQ23994.1"/>
    <property type="molecule type" value="Genomic_DNA"/>
</dbReference>
<accession>A0A366MEI6</accession>
<evidence type="ECO:0000313" key="2">
    <source>
        <dbReference type="Proteomes" id="UP000253099"/>
    </source>
</evidence>
<protein>
    <recommendedName>
        <fullName evidence="3">Right handed beta helix domain-containing protein</fullName>
    </recommendedName>
</protein>
<dbReference type="SUPFAM" id="SSF51126">
    <property type="entry name" value="Pectin lyase-like"/>
    <property type="match status" value="1"/>
</dbReference>
<sequence>MSFFSIISISAKSVNVGVDGDISNALNQLPDYNNSINLEEGIYSTPGKNYNITINKNVTFNRKGSKTIIKGDGTKGLFTISSGNKITFINVTFLNGYRAQPGGQNGAIYLKTGSNLSSLNFINCIFINNTAEQVRAIFTQDGNNHQVSICEFINNSPINGGTDGAICIFTVNLTVKDSKFVNNKGPENGAIHAGHTNLNIPPAELKIINCNFDNNSATAIGYQTIGGSIHSDINLSVVNFTFKNSKAGRGGVIYTERDVKVEIINSTFINNKVTFAAGGAITNNKGHGLKILNSTFNKNFGLNESYGGSVANYHANNVQIKNYKFNENYLNSNDSLGEAIYNSGNNTVISNSDFNNNFTDLVGGAIANEKEII</sequence>
<gene>
    <name evidence="1" type="ORF">ALNOE001_05420</name>
</gene>
<proteinExistence type="predicted"/>
<reference evidence="1 2" key="1">
    <citation type="submission" date="2018-06" db="EMBL/GenBank/DDBJ databases">
        <title>Genomic insight into two independent archaeal endosymbiosis events.</title>
        <authorList>
            <person name="Lind A.E."/>
            <person name="Lewis W.H."/>
            <person name="Spang A."/>
            <person name="Guy L."/>
            <person name="Embley M.T."/>
            <person name="Ettema T.J.G."/>
        </authorList>
    </citation>
    <scope>NUCLEOTIDE SEQUENCE [LARGE SCALE GENOMIC DNA]</scope>
    <source>
        <strain evidence="1">NOE</strain>
    </source>
</reference>
<dbReference type="AlphaFoldDB" id="A0A366MEI6"/>
<evidence type="ECO:0000313" key="1">
    <source>
        <dbReference type="EMBL" id="RBQ23994.1"/>
    </source>
</evidence>
<dbReference type="InterPro" id="IPR011050">
    <property type="entry name" value="Pectin_lyase_fold/virulence"/>
</dbReference>
<dbReference type="PANTHER" id="PTHR11319">
    <property type="entry name" value="G PROTEIN-COUPLED RECEPTOR-RELATED"/>
    <property type="match status" value="1"/>
</dbReference>
<evidence type="ECO:0008006" key="3">
    <source>
        <dbReference type="Google" id="ProtNLM"/>
    </source>
</evidence>
<keyword evidence="2" id="KW-1185">Reference proteome</keyword>
<name>A0A366MEI6_9EURY</name>
<organism evidence="1 2">
    <name type="scientific">Candidatus Methanobinarius endosymbioticus</name>
    <dbReference type="NCBI Taxonomy" id="2006182"/>
    <lineage>
        <taxon>Archaea</taxon>
        <taxon>Methanobacteriati</taxon>
        <taxon>Methanobacteriota</taxon>
        <taxon>Methanomada group</taxon>
        <taxon>Methanobacteria</taxon>
        <taxon>Methanobacteriales</taxon>
        <taxon>Methanobacteriaceae</taxon>
        <taxon>Candidatus Methanobinarius</taxon>
    </lineage>
</organism>
<comment type="caution">
    <text evidence="1">The sequence shown here is derived from an EMBL/GenBank/DDBJ whole genome shotgun (WGS) entry which is preliminary data.</text>
</comment>
<dbReference type="PANTHER" id="PTHR11319:SF35">
    <property type="entry name" value="OUTER MEMBRANE PROTEIN PMPC-RELATED"/>
    <property type="match status" value="1"/>
</dbReference>
<dbReference type="Proteomes" id="UP000253099">
    <property type="component" value="Unassembled WGS sequence"/>
</dbReference>